<dbReference type="EMBL" id="JAGPYQ010000001">
    <property type="protein sequence ID" value="MBQ0850443.1"/>
    <property type="molecule type" value="Genomic_DNA"/>
</dbReference>
<dbReference type="AlphaFoldDB" id="A0A940XWZ6"/>
<comment type="caution">
    <text evidence="1">The sequence shown here is derived from an EMBL/GenBank/DDBJ whole genome shotgun (WGS) entry which is preliminary data.</text>
</comment>
<proteinExistence type="predicted"/>
<reference evidence="1 2" key="1">
    <citation type="submission" date="2021-04" db="EMBL/GenBank/DDBJ databases">
        <authorList>
            <person name="Tang X."/>
            <person name="Zhou X."/>
            <person name="Chen X."/>
            <person name="Cernava T."/>
            <person name="Zhang C."/>
        </authorList>
    </citation>
    <scope>NUCLEOTIDE SEQUENCE [LARGE SCALE GENOMIC DNA]</scope>
    <source>
        <strain evidence="1 2">BH-SS-21</strain>
    </source>
</reference>
<evidence type="ECO:0000313" key="1">
    <source>
        <dbReference type="EMBL" id="MBQ0850443.1"/>
    </source>
</evidence>
<organism evidence="1 2">
    <name type="scientific">Streptomyces liliiviolaceus</name>
    <dbReference type="NCBI Taxonomy" id="2823109"/>
    <lineage>
        <taxon>Bacteria</taxon>
        <taxon>Bacillati</taxon>
        <taxon>Actinomycetota</taxon>
        <taxon>Actinomycetes</taxon>
        <taxon>Kitasatosporales</taxon>
        <taxon>Streptomycetaceae</taxon>
        <taxon>Streptomyces</taxon>
    </lineage>
</organism>
<dbReference type="Proteomes" id="UP000677413">
    <property type="component" value="Unassembled WGS sequence"/>
</dbReference>
<sequence length="137" mass="14594">MNIYDGRMEVARHERLVAKGAVRLERDHYLKALVRKPGALPGATALEQARAAGKFTPVHVLCGCRIAVVRSGARRPVLVSGGGPGCPVRRVPIGVDAVSGGCCIRHVVWRSMVAAFSCVGLLVRVGQTARVEGLFAR</sequence>
<keyword evidence="2" id="KW-1185">Reference proteome</keyword>
<gene>
    <name evidence="1" type="ORF">J8N05_19875</name>
</gene>
<accession>A0A940XWZ6</accession>
<evidence type="ECO:0000313" key="2">
    <source>
        <dbReference type="Proteomes" id="UP000677413"/>
    </source>
</evidence>
<protein>
    <submittedName>
        <fullName evidence="1">Uncharacterized protein</fullName>
    </submittedName>
</protein>
<name>A0A940XWZ6_9ACTN</name>